<keyword evidence="3" id="KW-0238">DNA-binding</keyword>
<dbReference type="PANTHER" id="PTHR30629:SF6">
    <property type="entry name" value="PROPHAGE INTEGRASE INTA-RELATED"/>
    <property type="match status" value="1"/>
</dbReference>
<dbReference type="Gene3D" id="1.10.150.130">
    <property type="match status" value="1"/>
</dbReference>
<dbReference type="GO" id="GO:0003677">
    <property type="term" value="F:DNA binding"/>
    <property type="evidence" value="ECO:0007669"/>
    <property type="project" value="UniProtKB-KW"/>
</dbReference>
<evidence type="ECO:0000259" key="5">
    <source>
        <dbReference type="PROSITE" id="PS51898"/>
    </source>
</evidence>
<dbReference type="AlphaFoldDB" id="A0A1H7X320"/>
<keyword evidence="9" id="KW-1185">Reference proteome</keyword>
<dbReference type="EMBL" id="JASAVS010000012">
    <property type="protein sequence ID" value="MDP8085524.1"/>
    <property type="molecule type" value="Genomic_DNA"/>
</dbReference>
<dbReference type="Proteomes" id="UP001224812">
    <property type="component" value="Unassembled WGS sequence"/>
</dbReference>
<dbReference type="Pfam" id="PF22022">
    <property type="entry name" value="Phage_int_M"/>
    <property type="match status" value="1"/>
</dbReference>
<sequence>MARIVQSLTNTQVDKAKYTPKGKNELNDGNGLFLQLYSTNKKCWRFRYYKPKTKLRTKITIGEYPCISLAQARTKRDEFRTLLLQGIDPQCFKKEQAIERELKDKTTFLAVALEWRKKKEGEIKNKTLTKYWRSLELHIFPFLADYPIQEIVPIIALKPLKRVEERNNIDMAQRLCCYINEILNFAVNGGLLPFNPCLKMGKNLKRINKQNNPHIESHQIPKLMQSISNARVQPQTKALIYFQLLTMVRPNEASRAEWQEIDFENELWTIPAEKMKAREPHIVPLSTQAIKILKDLEGITGQFKYIFPKHGDNKAPMSSATANTALTRMGYKGKQTAHGLRGLARTYLAEQNIIHEHAEACLAHKTGGNVSLAYNHATYIPQRKVIMQFWGDFIEQCSLVKTI</sequence>
<dbReference type="OrthoDB" id="9795573at2"/>
<dbReference type="GeneID" id="83543754"/>
<evidence type="ECO:0000313" key="7">
    <source>
        <dbReference type="EMBL" id="SEM27984.1"/>
    </source>
</evidence>
<dbReference type="Pfam" id="PF13356">
    <property type="entry name" value="Arm-DNA-bind_3"/>
    <property type="match status" value="1"/>
</dbReference>
<dbReference type="InterPro" id="IPR025166">
    <property type="entry name" value="Integrase_DNA_bind_dom"/>
</dbReference>
<dbReference type="PANTHER" id="PTHR30629">
    <property type="entry name" value="PROPHAGE INTEGRASE"/>
    <property type="match status" value="1"/>
</dbReference>
<dbReference type="RefSeq" id="WP_090921588.1">
    <property type="nucleotide sequence ID" value="NZ_CP016180.1"/>
</dbReference>
<dbReference type="InterPro" id="IPR050808">
    <property type="entry name" value="Phage_Integrase"/>
</dbReference>
<evidence type="ECO:0000313" key="6">
    <source>
        <dbReference type="EMBL" id="MDP8085524.1"/>
    </source>
</evidence>
<evidence type="ECO:0000313" key="8">
    <source>
        <dbReference type="Proteomes" id="UP000198883"/>
    </source>
</evidence>
<protein>
    <submittedName>
        <fullName evidence="6 7">Integrase</fullName>
    </submittedName>
</protein>
<evidence type="ECO:0000256" key="1">
    <source>
        <dbReference type="ARBA" id="ARBA00008857"/>
    </source>
</evidence>
<organism evidence="7 8">
    <name type="scientific">Phocoenobacter skyensis</name>
    <dbReference type="NCBI Taxonomy" id="97481"/>
    <lineage>
        <taxon>Bacteria</taxon>
        <taxon>Pseudomonadati</taxon>
        <taxon>Pseudomonadota</taxon>
        <taxon>Gammaproteobacteria</taxon>
        <taxon>Pasteurellales</taxon>
        <taxon>Pasteurellaceae</taxon>
        <taxon>Phocoenobacter</taxon>
    </lineage>
</organism>
<dbReference type="InterPro" id="IPR013762">
    <property type="entry name" value="Integrase-like_cat_sf"/>
</dbReference>
<dbReference type="PROSITE" id="PS51898">
    <property type="entry name" value="TYR_RECOMBINASE"/>
    <property type="match status" value="1"/>
</dbReference>
<dbReference type="Proteomes" id="UP000198883">
    <property type="component" value="Unassembled WGS sequence"/>
</dbReference>
<accession>A0A1H7X320</accession>
<dbReference type="GO" id="GO:0006310">
    <property type="term" value="P:DNA recombination"/>
    <property type="evidence" value="ECO:0007669"/>
    <property type="project" value="UniProtKB-KW"/>
</dbReference>
<dbReference type="CDD" id="cd00801">
    <property type="entry name" value="INT_P4_C"/>
    <property type="match status" value="1"/>
</dbReference>
<dbReference type="InterPro" id="IPR010998">
    <property type="entry name" value="Integrase_recombinase_N"/>
</dbReference>
<comment type="similarity">
    <text evidence="1">Belongs to the 'phage' integrase family.</text>
</comment>
<evidence type="ECO:0000256" key="3">
    <source>
        <dbReference type="ARBA" id="ARBA00023125"/>
    </source>
</evidence>
<name>A0A1H7X320_9PAST</name>
<dbReference type="EMBL" id="FOBN01000011">
    <property type="protein sequence ID" value="SEM27984.1"/>
    <property type="molecule type" value="Genomic_DNA"/>
</dbReference>
<keyword evidence="4" id="KW-0233">DNA recombination</keyword>
<dbReference type="InterPro" id="IPR011010">
    <property type="entry name" value="DNA_brk_join_enz"/>
</dbReference>
<dbReference type="GO" id="GO:0015074">
    <property type="term" value="P:DNA integration"/>
    <property type="evidence" value="ECO:0007669"/>
    <property type="project" value="UniProtKB-KW"/>
</dbReference>
<dbReference type="STRING" id="97481.SAMN05444853_1116"/>
<dbReference type="Gene3D" id="3.30.160.390">
    <property type="entry name" value="Integrase, DNA-binding domain"/>
    <property type="match status" value="1"/>
</dbReference>
<dbReference type="SUPFAM" id="SSF56349">
    <property type="entry name" value="DNA breaking-rejoining enzymes"/>
    <property type="match status" value="1"/>
</dbReference>
<evidence type="ECO:0000256" key="2">
    <source>
        <dbReference type="ARBA" id="ARBA00022908"/>
    </source>
</evidence>
<reference evidence="6 9" key="3">
    <citation type="journal article" date="2023" name="Front. Microbiol.">
        <title>Phylogeography and host specificity of Pasteurellaceae pathogenic to sea-farmed fish in the north-east Atlantic.</title>
        <authorList>
            <person name="Gulla S."/>
            <person name="Colquhoun D.J."/>
            <person name="Olsen A.B."/>
            <person name="Spilsberg B."/>
            <person name="Lagesen K."/>
            <person name="Aakesson C.P."/>
            <person name="Strom S."/>
            <person name="Manji F."/>
            <person name="Birkbeck T.H."/>
            <person name="Nilsen H.K."/>
        </authorList>
    </citation>
    <scope>NUCLEOTIDE SEQUENCE [LARGE SCALE GENOMIC DNA]</scope>
    <source>
        <strain evidence="6 9">VIO11850</strain>
    </source>
</reference>
<proteinExistence type="inferred from homology"/>
<gene>
    <name evidence="6" type="ORF">QJT92_06255</name>
    <name evidence="7" type="ORF">SAMN05444853_1116</name>
</gene>
<dbReference type="InterPro" id="IPR053876">
    <property type="entry name" value="Phage_int_M"/>
</dbReference>
<evidence type="ECO:0000313" key="9">
    <source>
        <dbReference type="Proteomes" id="UP001224812"/>
    </source>
</evidence>
<dbReference type="InterPro" id="IPR038488">
    <property type="entry name" value="Integrase_DNA-bd_sf"/>
</dbReference>
<keyword evidence="2" id="KW-0229">DNA integration</keyword>
<reference evidence="7" key="2">
    <citation type="submission" date="2016-10" db="EMBL/GenBank/DDBJ databases">
        <authorList>
            <person name="de Groot N.N."/>
        </authorList>
    </citation>
    <scope>NUCLEOTIDE SEQUENCE [LARGE SCALE GENOMIC DNA]</scope>
    <source>
        <strain evidence="7">DSM 24204</strain>
    </source>
</reference>
<dbReference type="Pfam" id="PF00589">
    <property type="entry name" value="Phage_integrase"/>
    <property type="match status" value="1"/>
</dbReference>
<feature type="domain" description="Tyr recombinase" evidence="5">
    <location>
        <begin position="210"/>
        <end position="387"/>
    </location>
</feature>
<evidence type="ECO:0000256" key="4">
    <source>
        <dbReference type="ARBA" id="ARBA00023172"/>
    </source>
</evidence>
<dbReference type="InterPro" id="IPR002104">
    <property type="entry name" value="Integrase_catalytic"/>
</dbReference>
<dbReference type="Gene3D" id="1.10.443.10">
    <property type="entry name" value="Intergrase catalytic core"/>
    <property type="match status" value="1"/>
</dbReference>
<reference evidence="8" key="1">
    <citation type="submission" date="2016-10" db="EMBL/GenBank/DDBJ databases">
        <authorList>
            <person name="Varghese N."/>
            <person name="Submissions S."/>
        </authorList>
    </citation>
    <scope>NUCLEOTIDE SEQUENCE [LARGE SCALE GENOMIC DNA]</scope>
    <source>
        <strain evidence="8">DSM 24204</strain>
    </source>
</reference>